<dbReference type="Proteomes" id="UP000789702">
    <property type="component" value="Unassembled WGS sequence"/>
</dbReference>
<sequence>MNSKAFGHFWTLVIIYFTVTLAYSPKHLFSRIISGCNGTLPCTASCGSCITNITSCTFTDLFICNGDVTSTSCGTPPIQCHFNCGSTCNYTCTNCTYGGANGTTCTLLPARILNTFILIEF</sequence>
<protein>
    <submittedName>
        <fullName evidence="1">1694_t:CDS:1</fullName>
    </submittedName>
</protein>
<evidence type="ECO:0000313" key="1">
    <source>
        <dbReference type="EMBL" id="CAG8442538.1"/>
    </source>
</evidence>
<evidence type="ECO:0000313" key="2">
    <source>
        <dbReference type="Proteomes" id="UP000789702"/>
    </source>
</evidence>
<reference evidence="1" key="1">
    <citation type="submission" date="2021-06" db="EMBL/GenBank/DDBJ databases">
        <authorList>
            <person name="Kallberg Y."/>
            <person name="Tangrot J."/>
            <person name="Rosling A."/>
        </authorList>
    </citation>
    <scope>NUCLEOTIDE SEQUENCE</scope>
    <source>
        <strain evidence="1">IL203A</strain>
    </source>
</reference>
<accession>A0ACA9JYS1</accession>
<comment type="caution">
    <text evidence="1">The sequence shown here is derived from an EMBL/GenBank/DDBJ whole genome shotgun (WGS) entry which is preliminary data.</text>
</comment>
<organism evidence="1 2">
    <name type="scientific">Dentiscutata heterogama</name>
    <dbReference type="NCBI Taxonomy" id="1316150"/>
    <lineage>
        <taxon>Eukaryota</taxon>
        <taxon>Fungi</taxon>
        <taxon>Fungi incertae sedis</taxon>
        <taxon>Mucoromycota</taxon>
        <taxon>Glomeromycotina</taxon>
        <taxon>Glomeromycetes</taxon>
        <taxon>Diversisporales</taxon>
        <taxon>Gigasporaceae</taxon>
        <taxon>Dentiscutata</taxon>
    </lineage>
</organism>
<proteinExistence type="predicted"/>
<keyword evidence="2" id="KW-1185">Reference proteome</keyword>
<name>A0ACA9JYS1_9GLOM</name>
<gene>
    <name evidence="1" type="ORF">DHETER_LOCUS357</name>
</gene>
<dbReference type="EMBL" id="CAJVPU010000168">
    <property type="protein sequence ID" value="CAG8442538.1"/>
    <property type="molecule type" value="Genomic_DNA"/>
</dbReference>